<dbReference type="EMBL" id="KU377538">
    <property type="protein sequence ID" value="ANS71022.1"/>
    <property type="molecule type" value="Genomic_DNA"/>
</dbReference>
<dbReference type="SUPFAM" id="SSF52540">
    <property type="entry name" value="P-loop containing nucleoside triphosphate hydrolases"/>
    <property type="match status" value="1"/>
</dbReference>
<sequence>MLALSGVACTTKSTILKRINGTHNIVSHLSDFKELHDQFDLLFDVYLGQLLYTAHRCQNDVRQVQERPESVHLFDRMPTESIVYATMDRSHDECRRVYAKYEQMDLHRDWRSVVLTAAPGSESIVVEAMKRRNNGIDQMTEEYVIKQTERFKLWAEVIKAPIVEIDWRLDIETQQKAVMAIIENMMFDRKDWTPSISTLKCRLPIINNKFLVLRSSELIKLFDSDVHSKELEKDLIRIVSTHIKEKFTVIVLIVGDKKEEDSTEQAMRLFEKFNVPMVVVMVFTENLEQNLKQHVDSYGKCKMSTESLNNIIFPQHIKIDTLHDYKFVLPNNNKINNIIIDDV</sequence>
<dbReference type="InterPro" id="IPR027417">
    <property type="entry name" value="P-loop_NTPase"/>
</dbReference>
<dbReference type="Gene3D" id="3.40.50.300">
    <property type="entry name" value="P-loop containing nucleotide triphosphate hydrolases"/>
    <property type="match status" value="1"/>
</dbReference>
<name>A0A1B1MR01_NPVLD</name>
<reference evidence="1" key="1">
    <citation type="journal article" date="2016" name="J. Invertebr. Pathol.">
        <title>An alphabaculovirus isolated from dead Lymantria dispar larvae shows high genetic similarity to baculovirus previously isolated from Lymantria monacha - An example of adaptation to a new host.</title>
        <authorList>
            <person name="Rabalski L."/>
            <person name="Krejmer-Rabalska M."/>
            <person name="Skrzecz I."/>
            <person name="Wasag B."/>
            <person name="Szewczyk B."/>
        </authorList>
    </citation>
    <scope>NUCLEOTIDE SEQUENCE</scope>
    <source>
        <strain evidence="1">BNP</strain>
    </source>
</reference>
<evidence type="ECO:0000313" key="1">
    <source>
        <dbReference type="EMBL" id="ANS71022.1"/>
    </source>
</evidence>
<organism evidence="1">
    <name type="scientific">Lymantria dispar multicapsid nuclear polyhedrosis virus</name>
    <name type="common">LdMNPV</name>
    <dbReference type="NCBI Taxonomy" id="10449"/>
    <lineage>
        <taxon>Viruses</taxon>
        <taxon>Viruses incertae sedis</taxon>
        <taxon>Naldaviricetes</taxon>
        <taxon>Lefavirales</taxon>
        <taxon>Baculoviridae</taxon>
        <taxon>Alphabaculovirus</taxon>
        <taxon>Alphabaculovirus lydisparis</taxon>
    </lineage>
</organism>
<protein>
    <submittedName>
        <fullName evidence="1">Uncharacterized protein</fullName>
    </submittedName>
</protein>
<organismHost>
    <name type="scientific">Lepidoptera</name>
    <name type="common">moths &amp; butterflies</name>
    <dbReference type="NCBI Taxonomy" id="7088"/>
</organismHost>
<proteinExistence type="predicted"/>
<accession>A0A1B1MR01</accession>